<dbReference type="EMBL" id="CP000360">
    <property type="protein sequence ID" value="ABF42893.1"/>
    <property type="molecule type" value="Genomic_DNA"/>
</dbReference>
<dbReference type="KEGG" id="aba:Acid345_3893"/>
<dbReference type="Gene3D" id="2.40.50.1020">
    <property type="entry name" value="LytTr DNA-binding domain"/>
    <property type="match status" value="1"/>
</dbReference>
<dbReference type="EnsemblBacteria" id="ABF42893">
    <property type="protein sequence ID" value="ABF42893"/>
    <property type="gene ID" value="Acid345_3893"/>
</dbReference>
<dbReference type="OrthoDB" id="9781059at2"/>
<dbReference type="Gene3D" id="3.40.50.2300">
    <property type="match status" value="1"/>
</dbReference>
<dbReference type="eggNOG" id="COG3279">
    <property type="taxonomic scope" value="Bacteria"/>
</dbReference>
<evidence type="ECO:0000313" key="4">
    <source>
        <dbReference type="EMBL" id="ABF42893.1"/>
    </source>
</evidence>
<dbReference type="SUPFAM" id="SSF52172">
    <property type="entry name" value="CheY-like"/>
    <property type="match status" value="1"/>
</dbReference>
<reference evidence="4 5" key="1">
    <citation type="journal article" date="2009" name="Appl. Environ. Microbiol.">
        <title>Three genomes from the phylum Acidobacteria provide insight into the lifestyles of these microorganisms in soils.</title>
        <authorList>
            <person name="Ward N.L."/>
            <person name="Challacombe J.F."/>
            <person name="Janssen P.H."/>
            <person name="Henrissat B."/>
            <person name="Coutinho P.M."/>
            <person name="Wu M."/>
            <person name="Xie G."/>
            <person name="Haft D.H."/>
            <person name="Sait M."/>
            <person name="Badger J."/>
            <person name="Barabote R.D."/>
            <person name="Bradley B."/>
            <person name="Brettin T.S."/>
            <person name="Brinkac L.M."/>
            <person name="Bruce D."/>
            <person name="Creasy T."/>
            <person name="Daugherty S.C."/>
            <person name="Davidsen T.M."/>
            <person name="DeBoy R.T."/>
            <person name="Detter J.C."/>
            <person name="Dodson R.J."/>
            <person name="Durkin A.S."/>
            <person name="Ganapathy A."/>
            <person name="Gwinn-Giglio M."/>
            <person name="Han C.S."/>
            <person name="Khouri H."/>
            <person name="Kiss H."/>
            <person name="Kothari S.P."/>
            <person name="Madupu R."/>
            <person name="Nelson K.E."/>
            <person name="Nelson W.C."/>
            <person name="Paulsen I."/>
            <person name="Penn K."/>
            <person name="Ren Q."/>
            <person name="Rosovitz M.J."/>
            <person name="Selengut J.D."/>
            <person name="Shrivastava S."/>
            <person name="Sullivan S.A."/>
            <person name="Tapia R."/>
            <person name="Thompson L.S."/>
            <person name="Watkins K.L."/>
            <person name="Yang Q."/>
            <person name="Yu C."/>
            <person name="Zafar N."/>
            <person name="Zhou L."/>
            <person name="Kuske C.R."/>
        </authorList>
    </citation>
    <scope>NUCLEOTIDE SEQUENCE [LARGE SCALE GENOMIC DNA]</scope>
    <source>
        <strain evidence="4 5">Ellin345</strain>
    </source>
</reference>
<evidence type="ECO:0000256" key="1">
    <source>
        <dbReference type="PROSITE-ProRule" id="PRU00169"/>
    </source>
</evidence>
<evidence type="ECO:0000259" key="3">
    <source>
        <dbReference type="PROSITE" id="PS50930"/>
    </source>
</evidence>
<dbReference type="InterPro" id="IPR046947">
    <property type="entry name" value="LytR-like"/>
</dbReference>
<dbReference type="InterPro" id="IPR001789">
    <property type="entry name" value="Sig_transdc_resp-reg_receiver"/>
</dbReference>
<dbReference type="GO" id="GO:0000156">
    <property type="term" value="F:phosphorelay response regulator activity"/>
    <property type="evidence" value="ECO:0007669"/>
    <property type="project" value="InterPro"/>
</dbReference>
<dbReference type="Proteomes" id="UP000002432">
    <property type="component" value="Chromosome"/>
</dbReference>
<organism evidence="4 5">
    <name type="scientific">Koribacter versatilis (strain Ellin345)</name>
    <dbReference type="NCBI Taxonomy" id="204669"/>
    <lineage>
        <taxon>Bacteria</taxon>
        <taxon>Pseudomonadati</taxon>
        <taxon>Acidobacteriota</taxon>
        <taxon>Terriglobia</taxon>
        <taxon>Terriglobales</taxon>
        <taxon>Candidatus Korobacteraceae</taxon>
        <taxon>Candidatus Korobacter</taxon>
    </lineage>
</organism>
<dbReference type="RefSeq" id="WP_011524692.1">
    <property type="nucleotide sequence ID" value="NC_008009.1"/>
</dbReference>
<keyword evidence="5" id="KW-1185">Reference proteome</keyword>
<dbReference type="InterPro" id="IPR007492">
    <property type="entry name" value="LytTR_DNA-bd_dom"/>
</dbReference>
<dbReference type="PROSITE" id="PS50930">
    <property type="entry name" value="HTH_LYTTR"/>
    <property type="match status" value="1"/>
</dbReference>
<dbReference type="STRING" id="204669.Acid345_3893"/>
<dbReference type="InterPro" id="IPR011006">
    <property type="entry name" value="CheY-like_superfamily"/>
</dbReference>
<dbReference type="PANTHER" id="PTHR37299">
    <property type="entry name" value="TRANSCRIPTIONAL REGULATOR-RELATED"/>
    <property type="match status" value="1"/>
</dbReference>
<dbReference type="GO" id="GO:0003677">
    <property type="term" value="F:DNA binding"/>
    <property type="evidence" value="ECO:0007669"/>
    <property type="project" value="InterPro"/>
</dbReference>
<accession>Q1IJQ7</accession>
<dbReference type="AlphaFoldDB" id="Q1IJQ7"/>
<evidence type="ECO:0000259" key="2">
    <source>
        <dbReference type="PROSITE" id="PS50110"/>
    </source>
</evidence>
<feature type="domain" description="HTH LytTR-type" evidence="3">
    <location>
        <begin position="139"/>
        <end position="232"/>
    </location>
</feature>
<dbReference type="Pfam" id="PF04397">
    <property type="entry name" value="LytTR"/>
    <property type="match status" value="1"/>
</dbReference>
<dbReference type="HOGENOM" id="CLU_000445_14_1_0"/>
<dbReference type="PROSITE" id="PS50110">
    <property type="entry name" value="RESPONSE_REGULATORY"/>
    <property type="match status" value="1"/>
</dbReference>
<gene>
    <name evidence="4" type="ordered locus">Acid345_3893</name>
</gene>
<protein>
    <submittedName>
        <fullName evidence="4">Transcriptional regulator, LytR/AlgR family</fullName>
    </submittedName>
</protein>
<name>Q1IJQ7_KORVE</name>
<sequence length="277" mass="30894">MLFGSDILLITDDVSLRQVLDLMLRDQVNSPVATISSGSAVQEVMRRAPRLVLVHDRVRSLDGLHIATEILKSCPAKVVLIASDASRAADAYELGITDFLMLPLRRQRVLNCLTRALSAAPFLRKKLHVISGGPAKPPLRFKSRHGFIFVQDSEIVWISAAGNYLELHCVSGTHRVRGTLLETCARLENHRQFLRVHRSIVVNAEYLREVRSWGVDEYVVVLDDAKELPVSRKDVIDEWVASTRGLPSEDGCCRIDEAAQISGRTIKTDPQPEARIS</sequence>
<feature type="domain" description="Response regulatory" evidence="2">
    <location>
        <begin position="6"/>
        <end position="117"/>
    </location>
</feature>
<dbReference type="SMART" id="SM00850">
    <property type="entry name" value="LytTR"/>
    <property type="match status" value="1"/>
</dbReference>
<proteinExistence type="predicted"/>
<dbReference type="PANTHER" id="PTHR37299:SF1">
    <property type="entry name" value="STAGE 0 SPORULATION PROTEIN A HOMOLOG"/>
    <property type="match status" value="1"/>
</dbReference>
<evidence type="ECO:0000313" key="5">
    <source>
        <dbReference type="Proteomes" id="UP000002432"/>
    </source>
</evidence>
<comment type="caution">
    <text evidence="1">Lacks conserved residue(s) required for the propagation of feature annotation.</text>
</comment>